<dbReference type="AlphaFoldDB" id="A0A0N1HVC1"/>
<organism evidence="3 4">
    <name type="scientific">Leptomonas seymouri</name>
    <dbReference type="NCBI Taxonomy" id="5684"/>
    <lineage>
        <taxon>Eukaryota</taxon>
        <taxon>Discoba</taxon>
        <taxon>Euglenozoa</taxon>
        <taxon>Kinetoplastea</taxon>
        <taxon>Metakinetoplastina</taxon>
        <taxon>Trypanosomatida</taxon>
        <taxon>Trypanosomatidae</taxon>
        <taxon>Leishmaniinae</taxon>
        <taxon>Leptomonas</taxon>
    </lineage>
</organism>
<keyword evidence="4" id="KW-1185">Reference proteome</keyword>
<dbReference type="Proteomes" id="UP000038009">
    <property type="component" value="Unassembled WGS sequence"/>
</dbReference>
<evidence type="ECO:0000256" key="2">
    <source>
        <dbReference type="SAM" id="SignalP"/>
    </source>
</evidence>
<dbReference type="OMA" id="WFLRRDV"/>
<dbReference type="EMBL" id="LJSK01000177">
    <property type="protein sequence ID" value="KPI85610.1"/>
    <property type="molecule type" value="Genomic_DNA"/>
</dbReference>
<feature type="signal peptide" evidence="2">
    <location>
        <begin position="1"/>
        <end position="35"/>
    </location>
</feature>
<gene>
    <name evidence="3" type="ORF">ABL78_5348</name>
</gene>
<feature type="region of interest" description="Disordered" evidence="1">
    <location>
        <begin position="298"/>
        <end position="349"/>
    </location>
</feature>
<proteinExistence type="predicted"/>
<protein>
    <submittedName>
        <fullName evidence="3">Uncharacterized protein</fullName>
    </submittedName>
</protein>
<evidence type="ECO:0000313" key="4">
    <source>
        <dbReference type="Proteomes" id="UP000038009"/>
    </source>
</evidence>
<evidence type="ECO:0000313" key="3">
    <source>
        <dbReference type="EMBL" id="KPI85610.1"/>
    </source>
</evidence>
<feature type="chain" id="PRO_5005873616" evidence="2">
    <location>
        <begin position="36"/>
        <end position="349"/>
    </location>
</feature>
<dbReference type="VEuPathDB" id="TriTrypDB:Lsey_0177_0180"/>
<sequence>MTVALSPNWVLAIVVLLLSLFLFLDLSRLPDSADAQEYIFATLTSCKEQHICNLCGNVLEVVDVVQRSLLDPFTETLTLSAPEWDPHSLRSYQRCLRDPVRRGCDTLMNKIRSQRFEFSKMILQHVLKDNYFQRKWGSLGEDYVLSNAIWLTNYIFDAQERSLRERLNPYNEDGATRRIIYHPSTLSLSSDPAMESLMTSVWFLRRDLQQSHRDFCYSVCEGKLSSLGRVRLSFARFYLHNSIKPKLLQLQRNHWGTFIVIELMMIGVAICVERMMRPVPPWGEAILTTVDGRRLPAGMDTGSGVVGRSPSATTRGGDGGGANHSPYPSARGAAAPGGVRGHCRQGRRR</sequence>
<name>A0A0N1HVC1_LEPSE</name>
<comment type="caution">
    <text evidence="3">The sequence shown here is derived from an EMBL/GenBank/DDBJ whole genome shotgun (WGS) entry which is preliminary data.</text>
</comment>
<accession>A0A0N1HVC1</accession>
<dbReference type="OrthoDB" id="272930at2759"/>
<keyword evidence="2" id="KW-0732">Signal</keyword>
<evidence type="ECO:0000256" key="1">
    <source>
        <dbReference type="SAM" id="MobiDB-lite"/>
    </source>
</evidence>
<reference evidence="3 4" key="1">
    <citation type="journal article" date="2015" name="PLoS Pathog.">
        <title>Leptomonas seymouri: Adaptations to the Dixenous Life Cycle Analyzed by Genome Sequencing, Transcriptome Profiling and Co-infection with Leishmania donovani.</title>
        <authorList>
            <person name="Kraeva N."/>
            <person name="Butenko A."/>
            <person name="Hlavacova J."/>
            <person name="Kostygov A."/>
            <person name="Myskova J."/>
            <person name="Grybchuk D."/>
            <person name="Lestinova T."/>
            <person name="Votypka J."/>
            <person name="Volf P."/>
            <person name="Opperdoes F."/>
            <person name="Flegontov P."/>
            <person name="Lukes J."/>
            <person name="Yurchenko V."/>
        </authorList>
    </citation>
    <scope>NUCLEOTIDE SEQUENCE [LARGE SCALE GENOMIC DNA]</scope>
    <source>
        <strain evidence="3 4">ATCC 30220</strain>
    </source>
</reference>